<dbReference type="EMBL" id="JACLYZ010000006">
    <property type="protein sequence ID" value="MBM6734426.1"/>
    <property type="molecule type" value="Genomic_DNA"/>
</dbReference>
<accession>A0ABS2DYH2</accession>
<reference evidence="1 2" key="1">
    <citation type="journal article" date="2021" name="Sci. Rep.">
        <title>The distribution of antibiotic resistance genes in chicken gut microbiota commensals.</title>
        <authorList>
            <person name="Juricova H."/>
            <person name="Matiasovicova J."/>
            <person name="Kubasova T."/>
            <person name="Cejkova D."/>
            <person name="Rychlik I."/>
        </authorList>
    </citation>
    <scope>NUCLEOTIDE SEQUENCE [LARGE SCALE GENOMIC DNA]</scope>
    <source>
        <strain evidence="1 2">An772</strain>
    </source>
</reference>
<evidence type="ECO:0000313" key="1">
    <source>
        <dbReference type="EMBL" id="MBM6734426.1"/>
    </source>
</evidence>
<comment type="caution">
    <text evidence="1">The sequence shown here is derived from an EMBL/GenBank/DDBJ whole genome shotgun (WGS) entry which is preliminary data.</text>
</comment>
<protein>
    <submittedName>
        <fullName evidence="1">Uncharacterized protein</fullName>
    </submittedName>
</protein>
<sequence length="54" mass="6407">MMDEFVKTVQEMRNAQKEYFKTRDKAILAKSKELERNVDNMLSNLAPNMPNLFQ</sequence>
<dbReference type="RefSeq" id="WP_205094857.1">
    <property type="nucleotide sequence ID" value="NZ_JACLYZ010000006.1"/>
</dbReference>
<gene>
    <name evidence="1" type="ORF">H7U35_04175</name>
</gene>
<name>A0ABS2DYH2_9BACT</name>
<proteinExistence type="predicted"/>
<organism evidence="1 2">
    <name type="scientific">Mediterranea massiliensis</name>
    <dbReference type="NCBI Taxonomy" id="1841865"/>
    <lineage>
        <taxon>Bacteria</taxon>
        <taxon>Pseudomonadati</taxon>
        <taxon>Bacteroidota</taxon>
        <taxon>Bacteroidia</taxon>
        <taxon>Bacteroidales</taxon>
        <taxon>Bacteroidaceae</taxon>
        <taxon>Mediterranea</taxon>
    </lineage>
</organism>
<keyword evidence="2" id="KW-1185">Reference proteome</keyword>
<dbReference type="Proteomes" id="UP000766986">
    <property type="component" value="Unassembled WGS sequence"/>
</dbReference>
<evidence type="ECO:0000313" key="2">
    <source>
        <dbReference type="Proteomes" id="UP000766986"/>
    </source>
</evidence>